<evidence type="ECO:0008006" key="5">
    <source>
        <dbReference type="Google" id="ProtNLM"/>
    </source>
</evidence>
<evidence type="ECO:0000256" key="1">
    <source>
        <dbReference type="SAM" id="MobiDB-lite"/>
    </source>
</evidence>
<organism evidence="3 4">
    <name type="scientific">Novosphingobium aromaticivorans (strain ATCC 700278 / DSM 12444 / CCUG 56034 / CIP 105152 / NBRC 16084 / F199)</name>
    <dbReference type="NCBI Taxonomy" id="279238"/>
    <lineage>
        <taxon>Bacteria</taxon>
        <taxon>Pseudomonadati</taxon>
        <taxon>Pseudomonadota</taxon>
        <taxon>Alphaproteobacteria</taxon>
        <taxon>Sphingomonadales</taxon>
        <taxon>Sphingomonadaceae</taxon>
        <taxon>Novosphingobium</taxon>
    </lineage>
</organism>
<keyword evidence="2" id="KW-0812">Transmembrane</keyword>
<evidence type="ECO:0000313" key="3">
    <source>
        <dbReference type="EMBL" id="ABD27218.1"/>
    </source>
</evidence>
<dbReference type="KEGG" id="nar:Saro_2782"/>
<keyword evidence="2" id="KW-1133">Transmembrane helix</keyword>
<dbReference type="RefSeq" id="WP_011446422.1">
    <property type="nucleotide sequence ID" value="NC_007794.1"/>
</dbReference>
<name>Q2G4K5_NOVAD</name>
<reference evidence="4" key="1">
    <citation type="submission" date="2006-01" db="EMBL/GenBank/DDBJ databases">
        <title>Complete sequence of Novosphingobium aromaticivorans DSM 12444.</title>
        <authorList>
            <consortium name="US DOE Joint Genome Institute"/>
            <person name="Copeland A."/>
            <person name="Lucas S."/>
            <person name="Lapidus A."/>
            <person name="Barry K."/>
            <person name="Detter J.C."/>
            <person name="Glavina T."/>
            <person name="Hammon N."/>
            <person name="Israni S."/>
            <person name="Pitluck S."/>
            <person name="Chain P."/>
            <person name="Malfatti S."/>
            <person name="Shin M."/>
            <person name="Vergez L."/>
            <person name="Schmutz J."/>
            <person name="Larimer F."/>
            <person name="Land M."/>
            <person name="Kyrpides N."/>
            <person name="Ivanova N."/>
            <person name="Fredrickson J."/>
            <person name="Balkwill D."/>
            <person name="Romine M.F."/>
            <person name="Richardson P."/>
        </authorList>
    </citation>
    <scope>NUCLEOTIDE SEQUENCE [LARGE SCALE GENOMIC DNA]</scope>
    <source>
        <strain evidence="4">ATCC 700278 / DSM 12444 / CCUG 56034 / CIP 105152 / NBRC 16084 / F199</strain>
    </source>
</reference>
<gene>
    <name evidence="3" type="ordered locus">Saro_2782</name>
</gene>
<feature type="region of interest" description="Disordered" evidence="1">
    <location>
        <begin position="97"/>
        <end position="117"/>
    </location>
</feature>
<feature type="transmembrane region" description="Helical" evidence="2">
    <location>
        <begin position="6"/>
        <end position="27"/>
    </location>
</feature>
<dbReference type="STRING" id="279238.Saro_2782"/>
<dbReference type="AlphaFoldDB" id="Q2G4K5"/>
<dbReference type="Proteomes" id="UP000009134">
    <property type="component" value="Chromosome"/>
</dbReference>
<accession>Q2G4K5</accession>
<dbReference type="eggNOG" id="COG3743">
    <property type="taxonomic scope" value="Bacteria"/>
</dbReference>
<keyword evidence="2" id="KW-0472">Membrane</keyword>
<keyword evidence="4" id="KW-1185">Reference proteome</keyword>
<dbReference type="Gene3D" id="1.10.150.20">
    <property type="entry name" value="5' to 3' exonuclease, C-terminal subdomain"/>
    <property type="match status" value="1"/>
</dbReference>
<dbReference type="HOGENOM" id="CLU_070816_2_0_5"/>
<proteinExistence type="predicted"/>
<evidence type="ECO:0000313" key="4">
    <source>
        <dbReference type="Proteomes" id="UP000009134"/>
    </source>
</evidence>
<sequence>MVVMLETNQIVLAAVVLIVAFVAWWLWGRSKPTTRKREYTDVLSEGAAPAERNTALIDAPSAAALVTPPPGVGTLAGVGEVVAHAAAEELLEAAAPPAQPTAASSAAPATAAPASGDDLGRIKGVGPKLKALLASLGVTSFSQIAAWTDEDIARIDARLGSFAGRAKRDSWVEQAALLAAGDTAAYEARFGKL</sequence>
<dbReference type="EMBL" id="CP000248">
    <property type="protein sequence ID" value="ABD27218.1"/>
    <property type="molecule type" value="Genomic_DNA"/>
</dbReference>
<evidence type="ECO:0000256" key="2">
    <source>
        <dbReference type="SAM" id="Phobius"/>
    </source>
</evidence>
<feature type="compositionally biased region" description="Low complexity" evidence="1">
    <location>
        <begin position="97"/>
        <end position="115"/>
    </location>
</feature>
<protein>
    <recommendedName>
        <fullName evidence="5">LSU ribosomal protein L21p</fullName>
    </recommendedName>
</protein>